<dbReference type="eggNOG" id="ENOG5031V6U">
    <property type="taxonomic scope" value="Bacteria"/>
</dbReference>
<name>A8LZZ1_SALAI</name>
<dbReference type="OrthoDB" id="3387386at2"/>
<dbReference type="AlphaFoldDB" id="A8LZZ1"/>
<accession>A8LZZ1</accession>
<dbReference type="InterPro" id="IPR021146">
    <property type="entry name" value="Phage_gp6-like_head-tail"/>
</dbReference>
<organism evidence="1">
    <name type="scientific">Salinispora arenicola (strain CNS-205)</name>
    <dbReference type="NCBI Taxonomy" id="391037"/>
    <lineage>
        <taxon>Bacteria</taxon>
        <taxon>Bacillati</taxon>
        <taxon>Actinomycetota</taxon>
        <taxon>Actinomycetes</taxon>
        <taxon>Micromonosporales</taxon>
        <taxon>Micromonosporaceae</taxon>
        <taxon>Salinispora</taxon>
    </lineage>
</organism>
<evidence type="ECO:0000313" key="2">
    <source>
        <dbReference type="EMBL" id="ABV99556.1"/>
    </source>
</evidence>
<dbReference type="KEGG" id="saq:Sare_3712"/>
<dbReference type="STRING" id="391037.Sare_3712"/>
<dbReference type="HOGENOM" id="CLU_1369723_0_0_11"/>
<dbReference type="PATRIC" id="fig|391037.6.peg.3792"/>
<reference evidence="1" key="1">
    <citation type="submission" date="2007-10" db="EMBL/GenBank/DDBJ databases">
        <title>Complete sequence of Salinispora arenicola CNS-205.</title>
        <authorList>
            <consortium name="US DOE Joint Genome Institute"/>
            <person name="Copeland A."/>
            <person name="Lucas S."/>
            <person name="Lapidus A."/>
            <person name="Barry K."/>
            <person name="Glavina del Rio T."/>
            <person name="Dalin E."/>
            <person name="Tice H."/>
            <person name="Pitluck S."/>
            <person name="Foster B."/>
            <person name="Schmutz J."/>
            <person name="Larimer F."/>
            <person name="Land M."/>
            <person name="Hauser L."/>
            <person name="Kyrpides N."/>
            <person name="Ivanova N."/>
            <person name="Jensen P.R."/>
            <person name="Moore B.S."/>
            <person name="Penn K."/>
            <person name="Jenkins C."/>
            <person name="Udwary D."/>
            <person name="Xiang L."/>
            <person name="Gontang E."/>
            <person name="Richardson P."/>
        </authorList>
    </citation>
    <scope>NUCLEOTIDE SEQUENCE [LARGE SCALE GENOMIC DNA]</scope>
    <source>
        <strain evidence="1">CNS-205</strain>
    </source>
</reference>
<protein>
    <recommendedName>
        <fullName evidence="3">Phage gp6-like head-tail connector protein</fullName>
    </recommendedName>
</protein>
<dbReference type="EMBL" id="CP000850">
    <property type="protein sequence ID" value="ABV99556.1"/>
    <property type="molecule type" value="Genomic_DNA"/>
</dbReference>
<evidence type="ECO:0000313" key="1">
    <source>
        <dbReference type="EMBL" id="ABV99505.1"/>
    </source>
</evidence>
<dbReference type="Gene3D" id="1.10.3230.30">
    <property type="entry name" value="Phage gp6-like head-tail connector protein"/>
    <property type="match status" value="1"/>
</dbReference>
<dbReference type="Pfam" id="PF05135">
    <property type="entry name" value="Phage_connect_1"/>
    <property type="match status" value="1"/>
</dbReference>
<proteinExistence type="predicted"/>
<sequence length="192" mass="21014">MNYVDLATLKAHLGVTTTSTDDLLNQTIHTASRWIDRHCGRRFHTDAGTTRVAVVPLQHRVIPDPWSDPGQSQLLVDDIATTTGLTVELGRAPSTWTSYTSWYADDPKPGWPVTVLRGTWSGTHTRITAVWGWPAVPDEVTQAALLQAARLHQRRSSPEGIAGSADWGALRVTRIDPDVHALLSPFVLPAIA</sequence>
<dbReference type="CDD" id="cd08054">
    <property type="entry name" value="gp6"/>
    <property type="match status" value="1"/>
</dbReference>
<dbReference type="KEGG" id="saq:Sare_3763"/>
<dbReference type="EMBL" id="CP000850">
    <property type="protein sequence ID" value="ABV99505.1"/>
    <property type="molecule type" value="Genomic_DNA"/>
</dbReference>
<evidence type="ECO:0008006" key="3">
    <source>
        <dbReference type="Google" id="ProtNLM"/>
    </source>
</evidence>
<gene>
    <name evidence="1" type="ordered locus">Sare_3712</name>
    <name evidence="2" type="ordered locus">Sare_3763</name>
</gene>